<evidence type="ECO:0000313" key="1">
    <source>
        <dbReference type="EMBL" id="GAA1505876.1"/>
    </source>
</evidence>
<protein>
    <submittedName>
        <fullName evidence="1">Uncharacterized protein</fullName>
    </submittedName>
</protein>
<name>A0ABN1ZW09_9ACTN</name>
<comment type="caution">
    <text evidence="1">The sequence shown here is derived from an EMBL/GenBank/DDBJ whole genome shotgun (WGS) entry which is preliminary data.</text>
</comment>
<dbReference type="Proteomes" id="UP001500842">
    <property type="component" value="Unassembled WGS sequence"/>
</dbReference>
<gene>
    <name evidence="1" type="ORF">GCM10009788_06970</name>
</gene>
<dbReference type="EMBL" id="BAAAOR010000007">
    <property type="protein sequence ID" value="GAA1505876.1"/>
    <property type="molecule type" value="Genomic_DNA"/>
</dbReference>
<dbReference type="Gene3D" id="1.10.357.10">
    <property type="entry name" value="Tetracycline Repressor, domain 2"/>
    <property type="match status" value="1"/>
</dbReference>
<keyword evidence="2" id="KW-1185">Reference proteome</keyword>
<organism evidence="1 2">
    <name type="scientific">Nocardioides humi</name>
    <dbReference type="NCBI Taxonomy" id="449461"/>
    <lineage>
        <taxon>Bacteria</taxon>
        <taxon>Bacillati</taxon>
        <taxon>Actinomycetota</taxon>
        <taxon>Actinomycetes</taxon>
        <taxon>Propionibacteriales</taxon>
        <taxon>Nocardioidaceae</taxon>
        <taxon>Nocardioides</taxon>
    </lineage>
</organism>
<evidence type="ECO:0000313" key="2">
    <source>
        <dbReference type="Proteomes" id="UP001500842"/>
    </source>
</evidence>
<accession>A0ABN1ZW09</accession>
<proteinExistence type="predicted"/>
<sequence>MRARVVANLAGNVRLLEQLGPVSRCLLADAGIADADLVTRQLAVLYDGAMASAHAEPGEGWAHAGKEAARVLVEAARTP</sequence>
<reference evidence="1 2" key="1">
    <citation type="journal article" date="2019" name="Int. J. Syst. Evol. Microbiol.">
        <title>The Global Catalogue of Microorganisms (GCM) 10K type strain sequencing project: providing services to taxonomists for standard genome sequencing and annotation.</title>
        <authorList>
            <consortium name="The Broad Institute Genomics Platform"/>
            <consortium name="The Broad Institute Genome Sequencing Center for Infectious Disease"/>
            <person name="Wu L."/>
            <person name="Ma J."/>
        </authorList>
    </citation>
    <scope>NUCLEOTIDE SEQUENCE [LARGE SCALE GENOMIC DNA]</scope>
    <source>
        <strain evidence="1 2">JCM 14942</strain>
    </source>
</reference>